<accession>A5FXX3</accession>
<dbReference type="InterPro" id="IPR009050">
    <property type="entry name" value="Globin-like_sf"/>
</dbReference>
<evidence type="ECO:0000313" key="3">
    <source>
        <dbReference type="EMBL" id="ABQ30455.1"/>
    </source>
</evidence>
<dbReference type="GO" id="GO:0071111">
    <property type="term" value="F:cyclic-guanylate-specific phosphodiesterase activity"/>
    <property type="evidence" value="ECO:0007669"/>
    <property type="project" value="InterPro"/>
</dbReference>
<dbReference type="CDD" id="cd01948">
    <property type="entry name" value="EAL"/>
    <property type="match status" value="1"/>
</dbReference>
<dbReference type="SUPFAM" id="SSF46458">
    <property type="entry name" value="Globin-like"/>
    <property type="match status" value="1"/>
</dbReference>
<organism evidence="3 4">
    <name type="scientific">Acidiphilium cryptum (strain JF-5)</name>
    <dbReference type="NCBI Taxonomy" id="349163"/>
    <lineage>
        <taxon>Bacteria</taxon>
        <taxon>Pseudomonadati</taxon>
        <taxon>Pseudomonadota</taxon>
        <taxon>Alphaproteobacteria</taxon>
        <taxon>Acetobacterales</taxon>
        <taxon>Acidocellaceae</taxon>
        <taxon>Acidiphilium</taxon>
    </lineage>
</organism>
<dbReference type="KEGG" id="acr:Acry_1244"/>
<dbReference type="Gene3D" id="3.20.20.450">
    <property type="entry name" value="EAL domain"/>
    <property type="match status" value="1"/>
</dbReference>
<dbReference type="InterPro" id="IPR001633">
    <property type="entry name" value="EAL_dom"/>
</dbReference>
<dbReference type="GO" id="GO:0019825">
    <property type="term" value="F:oxygen binding"/>
    <property type="evidence" value="ECO:0007669"/>
    <property type="project" value="InterPro"/>
</dbReference>
<keyword evidence="4" id="KW-1185">Reference proteome</keyword>
<dbReference type="Gene3D" id="3.30.450.40">
    <property type="match status" value="1"/>
</dbReference>
<dbReference type="Pfam" id="PF11563">
    <property type="entry name" value="Protoglobin"/>
    <property type="match status" value="1"/>
</dbReference>
<evidence type="ECO:0000259" key="2">
    <source>
        <dbReference type="PROSITE" id="PS50883"/>
    </source>
</evidence>
<dbReference type="Proteomes" id="UP000000245">
    <property type="component" value="Chromosome"/>
</dbReference>
<feature type="region of interest" description="Disordered" evidence="1">
    <location>
        <begin position="1"/>
        <end position="83"/>
    </location>
</feature>
<sequence length="800" mass="88138">MSGGTEQKLSSASASGRSRWRRYRSAPPPPARPAGRSSAPPTSPGTAPPPAHIPTAPRPPGPAAPSSRSISSHSCSSPQTEPLPPYRVHTGGLCLRNVETFSFSYANVSVMVSSQNRSAFAYDYAAQQNLAVIRPIAEALSAHMADDFYKFLADEPDMAETLRHLSDTEFVGLQNKLRNYVGFILSDRLTDADHRATARRLGRLHGQLGIRPRWLIQLYSHLQSNLQQAIRATVPESEAREAAAAIVCHRIFADLREQFAGYEELEAEIAASLAQCETLALESTNFNDLVTGVLELLGGFTGTVSAFFARVDHEGELQIEASAGAAGPRYHQAMESGEVPRISIDPDLEAGRGPGGRAWRESRIICSDAWSIEAENRPWHELGRQLGFRSSAAVPILNEADRTIALLSLYAGVPRFFSAPRIYNFLLHLQQMLSHAVQRFSRAPVIPLHERQRYRRLLDSGRVTFHFQPIIDLDDGALRKLEGLARLIGEDDAIVEPKHFMPAFGSEDLFRLFAIGLDEGAKACREVAALGTDVTIALNFPAEGMGDPRFIDILFARMRAHGLLPHQIQLEILEGHDFGVDETVQHDFLRRIRDAGIRIAEDDLGSGHSSLLRLDRFGFDDVKIDQALVQSALYRPERALEFILYLTRLAHSFDMKLTVEGLANAGMVEAAAILGADYGQGYGIARPMPLDRLVEWHRGFRYKVEVTAPKTALGALAAYLGWCMRAQQTQSERRALGPVDAEARIAAYLGARPEAAARVGPLVERHFAGEFSSHEEIRGRIVQELTLLWFDELAEAGSDG</sequence>
<feature type="compositionally biased region" description="Pro residues" evidence="1">
    <location>
        <begin position="41"/>
        <end position="63"/>
    </location>
</feature>
<name>A5FXX3_ACICJ</name>
<dbReference type="Pfam" id="PF00563">
    <property type="entry name" value="EAL"/>
    <property type="match status" value="1"/>
</dbReference>
<dbReference type="HOGENOM" id="CLU_025248_0_0_5"/>
<dbReference type="InterPro" id="IPR029016">
    <property type="entry name" value="GAF-like_dom_sf"/>
</dbReference>
<proteinExistence type="predicted"/>
<dbReference type="InterPro" id="IPR044398">
    <property type="entry name" value="Globin-sensor_dom"/>
</dbReference>
<feature type="compositionally biased region" description="Low complexity" evidence="1">
    <location>
        <begin position="64"/>
        <end position="78"/>
    </location>
</feature>
<dbReference type="PROSITE" id="PS50883">
    <property type="entry name" value="EAL"/>
    <property type="match status" value="1"/>
</dbReference>
<dbReference type="AlphaFoldDB" id="A5FXX3"/>
<evidence type="ECO:0000256" key="1">
    <source>
        <dbReference type="SAM" id="MobiDB-lite"/>
    </source>
</evidence>
<evidence type="ECO:0000313" key="4">
    <source>
        <dbReference type="Proteomes" id="UP000000245"/>
    </source>
</evidence>
<dbReference type="SUPFAM" id="SSF141868">
    <property type="entry name" value="EAL domain-like"/>
    <property type="match status" value="1"/>
</dbReference>
<dbReference type="SUPFAM" id="SSF55781">
    <property type="entry name" value="GAF domain-like"/>
    <property type="match status" value="1"/>
</dbReference>
<feature type="domain" description="EAL" evidence="2">
    <location>
        <begin position="447"/>
        <end position="701"/>
    </location>
</feature>
<dbReference type="InterPro" id="IPR050706">
    <property type="entry name" value="Cyclic-di-GMP_PDE-like"/>
</dbReference>
<dbReference type="PANTHER" id="PTHR33121:SF70">
    <property type="entry name" value="SIGNALING PROTEIN YKOW"/>
    <property type="match status" value="1"/>
</dbReference>
<dbReference type="Gene3D" id="1.10.490.10">
    <property type="entry name" value="Globins"/>
    <property type="match status" value="1"/>
</dbReference>
<dbReference type="InterPro" id="IPR012292">
    <property type="entry name" value="Globin/Proto"/>
</dbReference>
<dbReference type="PANTHER" id="PTHR33121">
    <property type="entry name" value="CYCLIC DI-GMP PHOSPHODIESTERASE PDEF"/>
    <property type="match status" value="1"/>
</dbReference>
<dbReference type="STRING" id="349163.Acry_1244"/>
<reference evidence="3 4" key="1">
    <citation type="submission" date="2007-05" db="EMBL/GenBank/DDBJ databases">
        <title>Complete sequence of chromosome of Acidiphilium cryptum JF-5.</title>
        <authorList>
            <consortium name="US DOE Joint Genome Institute"/>
            <person name="Copeland A."/>
            <person name="Lucas S."/>
            <person name="Lapidus A."/>
            <person name="Barry K."/>
            <person name="Detter J.C."/>
            <person name="Glavina del Rio T."/>
            <person name="Hammon N."/>
            <person name="Israni S."/>
            <person name="Dalin E."/>
            <person name="Tice H."/>
            <person name="Pitluck S."/>
            <person name="Sims D."/>
            <person name="Brettin T."/>
            <person name="Bruce D."/>
            <person name="Han C."/>
            <person name="Schmutz J."/>
            <person name="Larimer F."/>
            <person name="Land M."/>
            <person name="Hauser L."/>
            <person name="Kyrpides N."/>
            <person name="Kim E."/>
            <person name="Magnuson T."/>
            <person name="Richardson P."/>
        </authorList>
    </citation>
    <scope>NUCLEOTIDE SEQUENCE [LARGE SCALE GENOMIC DNA]</scope>
    <source>
        <strain evidence="3 4">JF-5</strain>
    </source>
</reference>
<dbReference type="EMBL" id="CP000697">
    <property type="protein sequence ID" value="ABQ30455.1"/>
    <property type="molecule type" value="Genomic_DNA"/>
</dbReference>
<dbReference type="SMART" id="SM00052">
    <property type="entry name" value="EAL"/>
    <property type="match status" value="1"/>
</dbReference>
<gene>
    <name evidence="3" type="ordered locus">Acry_1244</name>
</gene>
<dbReference type="InterPro" id="IPR035919">
    <property type="entry name" value="EAL_sf"/>
</dbReference>
<protein>
    <submittedName>
        <fullName evidence="3">Diguanylate phosphodiesterase</fullName>
    </submittedName>
</protein>
<dbReference type="eggNOG" id="COG2200">
    <property type="taxonomic scope" value="Bacteria"/>
</dbReference>
<dbReference type="GO" id="GO:0020037">
    <property type="term" value="F:heme binding"/>
    <property type="evidence" value="ECO:0007669"/>
    <property type="project" value="InterPro"/>
</dbReference>
<dbReference type="eggNOG" id="COG2203">
    <property type="taxonomic scope" value="Bacteria"/>
</dbReference>